<dbReference type="Gene3D" id="1.20.58.340">
    <property type="entry name" value="Magnesium transport protein CorA, transmembrane region"/>
    <property type="match status" value="1"/>
</dbReference>
<reference evidence="6 7" key="1">
    <citation type="submission" date="2024-07" db="EMBL/GenBank/DDBJ databases">
        <title>Section-level genome sequencing and comparative genomics of Aspergillus sections Usti and Cavernicolus.</title>
        <authorList>
            <consortium name="Lawrence Berkeley National Laboratory"/>
            <person name="Nybo J.L."/>
            <person name="Vesth T.C."/>
            <person name="Theobald S."/>
            <person name="Frisvad J.C."/>
            <person name="Larsen T.O."/>
            <person name="Kjaerboelling I."/>
            <person name="Rothschild-Mancinelli K."/>
            <person name="Lyhne E.K."/>
            <person name="Kogle M.E."/>
            <person name="Barry K."/>
            <person name="Clum A."/>
            <person name="Na H."/>
            <person name="Ledsgaard L."/>
            <person name="Lin J."/>
            <person name="Lipzen A."/>
            <person name="Kuo A."/>
            <person name="Riley R."/>
            <person name="Mondo S."/>
            <person name="LaButti K."/>
            <person name="Haridas S."/>
            <person name="Pangalinan J."/>
            <person name="Salamov A.A."/>
            <person name="Simmons B.A."/>
            <person name="Magnuson J.K."/>
            <person name="Chen J."/>
            <person name="Drula E."/>
            <person name="Henrissat B."/>
            <person name="Wiebenga A."/>
            <person name="Lubbers R.J."/>
            <person name="Gomes A.C."/>
            <person name="Makela M.R."/>
            <person name="Stajich J."/>
            <person name="Grigoriev I.V."/>
            <person name="Mortensen U.H."/>
            <person name="De vries R.P."/>
            <person name="Baker S.E."/>
            <person name="Andersen M.R."/>
        </authorList>
    </citation>
    <scope>NUCLEOTIDE SEQUENCE [LARGE SCALE GENOMIC DNA]</scope>
    <source>
        <strain evidence="6 7">CBS 600.67</strain>
    </source>
</reference>
<dbReference type="Proteomes" id="UP001610335">
    <property type="component" value="Unassembled WGS sequence"/>
</dbReference>
<evidence type="ECO:0000256" key="2">
    <source>
        <dbReference type="ARBA" id="ARBA00022692"/>
    </source>
</evidence>
<proteinExistence type="predicted"/>
<protein>
    <submittedName>
        <fullName evidence="6">Uncharacterized protein</fullName>
    </submittedName>
</protein>
<gene>
    <name evidence="6" type="ORF">BDW59DRAFT_156575</name>
</gene>
<evidence type="ECO:0000313" key="6">
    <source>
        <dbReference type="EMBL" id="KAL2833773.1"/>
    </source>
</evidence>
<evidence type="ECO:0000256" key="1">
    <source>
        <dbReference type="ARBA" id="ARBA00004141"/>
    </source>
</evidence>
<name>A0ABR4J3Z6_9EURO</name>
<feature type="transmembrane region" description="Helical" evidence="5">
    <location>
        <begin position="447"/>
        <end position="466"/>
    </location>
</feature>
<sequence>MADLPRSYKEFVRTYSERNPCLRPLASLLEQATASASFPPAIYSIQFDADPGTPSKATKSNHKDMMTDIENIKLYSNSTSSATSLRRIFIIEDIDTHTIRTLGESLDINPLFFANYILTDFENIETHTAPPTLALLPSKLVNRDCVHLHHQQILKVTGLSAAVAKEHKFITAGNIKRGVRCPPVLSGVQPAIIRSCCSAFLKRFGDASWICVILIDRVTGQLTPHMSFPDSRSPARLSVEFASFQGGSEDFVDCDPFSKWSASHCTPFPPKISLLQNMLWYYEQTPPGLDVKNPSLLSLLYYPLKEISSRWILYVLVINRYSKFYEYSVKKRMNETLETDILDLQRWRRRARQSVNKITLAVEFIRVSKPPNRHSRPAASTSTSPIDTNTDTQLADICAALLKDYQHIVTELRAYNRGMEFIISMATAMVQFTVARQSTVESVNIRRLTYIALVFAPLGLAAGLFSMAEDFIPGHSKFWIYIVTSITIVLLVLGVSLATDSLVLAYLDRIRLLSWKRFPGRLQGLSEVKV</sequence>
<keyword evidence="7" id="KW-1185">Reference proteome</keyword>
<dbReference type="EMBL" id="JBFXLS010000003">
    <property type="protein sequence ID" value="KAL2833773.1"/>
    <property type="molecule type" value="Genomic_DNA"/>
</dbReference>
<accession>A0ABR4J3Z6</accession>
<evidence type="ECO:0000256" key="5">
    <source>
        <dbReference type="SAM" id="Phobius"/>
    </source>
</evidence>
<evidence type="ECO:0000256" key="4">
    <source>
        <dbReference type="ARBA" id="ARBA00023136"/>
    </source>
</evidence>
<keyword evidence="3 5" id="KW-1133">Transmembrane helix</keyword>
<comment type="caution">
    <text evidence="6">The sequence shown here is derived from an EMBL/GenBank/DDBJ whole genome shotgun (WGS) entry which is preliminary data.</text>
</comment>
<evidence type="ECO:0000256" key="3">
    <source>
        <dbReference type="ARBA" id="ARBA00022989"/>
    </source>
</evidence>
<dbReference type="SUPFAM" id="SSF144083">
    <property type="entry name" value="Magnesium transport protein CorA, transmembrane region"/>
    <property type="match status" value="1"/>
</dbReference>
<keyword evidence="4 5" id="KW-0472">Membrane</keyword>
<dbReference type="InterPro" id="IPR045863">
    <property type="entry name" value="CorA_TM1_TM2"/>
</dbReference>
<comment type="subcellular location">
    <subcellularLocation>
        <location evidence="1">Membrane</location>
        <topology evidence="1">Multi-pass membrane protein</topology>
    </subcellularLocation>
</comment>
<organism evidence="6 7">
    <name type="scientific">Aspergillus cavernicola</name>
    <dbReference type="NCBI Taxonomy" id="176166"/>
    <lineage>
        <taxon>Eukaryota</taxon>
        <taxon>Fungi</taxon>
        <taxon>Dikarya</taxon>
        <taxon>Ascomycota</taxon>
        <taxon>Pezizomycotina</taxon>
        <taxon>Eurotiomycetes</taxon>
        <taxon>Eurotiomycetidae</taxon>
        <taxon>Eurotiales</taxon>
        <taxon>Aspergillaceae</taxon>
        <taxon>Aspergillus</taxon>
        <taxon>Aspergillus subgen. Nidulantes</taxon>
    </lineage>
</organism>
<feature type="transmembrane region" description="Helical" evidence="5">
    <location>
        <begin position="418"/>
        <end position="435"/>
    </location>
</feature>
<keyword evidence="2 5" id="KW-0812">Transmembrane</keyword>
<evidence type="ECO:0000313" key="7">
    <source>
        <dbReference type="Proteomes" id="UP001610335"/>
    </source>
</evidence>
<feature type="transmembrane region" description="Helical" evidence="5">
    <location>
        <begin position="478"/>
        <end position="507"/>
    </location>
</feature>